<organism evidence="2 3">
    <name type="scientific">Zasmidium cellare</name>
    <name type="common">Wine cellar mold</name>
    <name type="synonym">Racodium cellare</name>
    <dbReference type="NCBI Taxonomy" id="395010"/>
    <lineage>
        <taxon>Eukaryota</taxon>
        <taxon>Fungi</taxon>
        <taxon>Dikarya</taxon>
        <taxon>Ascomycota</taxon>
        <taxon>Pezizomycotina</taxon>
        <taxon>Dothideomycetes</taxon>
        <taxon>Dothideomycetidae</taxon>
        <taxon>Mycosphaerellales</taxon>
        <taxon>Mycosphaerellaceae</taxon>
        <taxon>Zasmidium</taxon>
    </lineage>
</organism>
<gene>
    <name evidence="2" type="ORF">PRZ48_003371</name>
</gene>
<evidence type="ECO:0000256" key="1">
    <source>
        <dbReference type="SAM" id="MobiDB-lite"/>
    </source>
</evidence>
<feature type="compositionally biased region" description="Acidic residues" evidence="1">
    <location>
        <begin position="315"/>
        <end position="330"/>
    </location>
</feature>
<evidence type="ECO:0000313" key="3">
    <source>
        <dbReference type="Proteomes" id="UP001305779"/>
    </source>
</evidence>
<feature type="compositionally biased region" description="Low complexity" evidence="1">
    <location>
        <begin position="216"/>
        <end position="234"/>
    </location>
</feature>
<name>A0ABR0EWF6_ZASCE</name>
<dbReference type="EMBL" id="JAXOVC010000002">
    <property type="protein sequence ID" value="KAK4505408.1"/>
    <property type="molecule type" value="Genomic_DNA"/>
</dbReference>
<accession>A0ABR0EWF6</accession>
<keyword evidence="3" id="KW-1185">Reference proteome</keyword>
<feature type="region of interest" description="Disordered" evidence="1">
    <location>
        <begin position="198"/>
        <end position="293"/>
    </location>
</feature>
<reference evidence="2 3" key="1">
    <citation type="journal article" date="2023" name="G3 (Bethesda)">
        <title>A chromosome-level genome assembly of Zasmidium syzygii isolated from banana leaves.</title>
        <authorList>
            <person name="van Westerhoven A.C."/>
            <person name="Mehrabi R."/>
            <person name="Talebi R."/>
            <person name="Steentjes M.B.F."/>
            <person name="Corcolon B."/>
            <person name="Chong P.A."/>
            <person name="Kema G.H.J."/>
            <person name="Seidl M.F."/>
        </authorList>
    </citation>
    <scope>NUCLEOTIDE SEQUENCE [LARGE SCALE GENOMIC DNA]</scope>
    <source>
        <strain evidence="2 3">P124</strain>
    </source>
</reference>
<feature type="compositionally biased region" description="Polar residues" evidence="1">
    <location>
        <begin position="235"/>
        <end position="260"/>
    </location>
</feature>
<feature type="region of interest" description="Disordered" evidence="1">
    <location>
        <begin position="306"/>
        <end position="330"/>
    </location>
</feature>
<evidence type="ECO:0000313" key="2">
    <source>
        <dbReference type="EMBL" id="KAK4505408.1"/>
    </source>
</evidence>
<sequence length="605" mass="67894">MPGYKDDHRRVINSTPYPSGIEVARLHWPPLHLTEKDIAFYLPVDICKNMKLDPMTQVQRLAIPVWALRSQENFESAINRNAPLAFKQHDFLYYDKQYGIPYYDQTSRLVPIPRQHLRFFLHAHDSNSEQCLRVLKLEDFLRHGSHEVREEESDGIFHLHVYLADGVDIDAVNFRRPSVKPVLLLPGQIDAMASDDQNFARLDNPGRSGSATIDQTAASNSNATSLPPAAATTSVDNQSQNSTSPPNRTEQEPSSTQPTRAATALESAPDSPPWIPDADRPSSPLPPVPAAATLDVSVPPGIAQAHEDQDTVMTDADELPEEESDEADDMPEDKAKFIRLGTLQIDEYGEEVPTAQKLKKDGKIIKEIVVVAYIAKYRTSIAFSEINSWDINGTAVADYDNRKLIEAGTLKDRVYKPDPLFAKAYKHGTLEQMAKNAAQRIAKGDPYPSERSAPYWAPDKDVAFTSTANPMRGKDGDKVRCVVAVIKDRERHKGPGPTEWYNYLLGDLDLDDDFRAVHDWATGEVEIDGDITLKGALEEARGSAWYTELWVLPQVSERDVAQKVMFSWTAQPGLRARDWLDAKVWKKHRRGGCLYLELRIFDRSA</sequence>
<protein>
    <submittedName>
        <fullName evidence="2">Uncharacterized protein</fullName>
    </submittedName>
</protein>
<proteinExistence type="predicted"/>
<dbReference type="Proteomes" id="UP001305779">
    <property type="component" value="Unassembled WGS sequence"/>
</dbReference>
<comment type="caution">
    <text evidence="2">The sequence shown here is derived from an EMBL/GenBank/DDBJ whole genome shotgun (WGS) entry which is preliminary data.</text>
</comment>